<evidence type="ECO:0000256" key="1">
    <source>
        <dbReference type="SAM" id="MobiDB-lite"/>
    </source>
</evidence>
<sequence>MERELHAVLDEAEKLRVDGSAHLARRSEAHQRMQLMSPALTEARRKWQELESTLKDAQSSALQDQRMEERLEREAADCQDKIHALRKENLRLVEKCAELQAEIPDSPRRLSSSIGSGRMTDRPSSAGTGAGAALARRSASASPAAQLPGGLGTPAAAARGGSRLDAAAPAAGGAPARPGRAPAGAW</sequence>
<evidence type="ECO:0000313" key="3">
    <source>
        <dbReference type="Proteomes" id="UP001189429"/>
    </source>
</evidence>
<proteinExistence type="predicted"/>
<protein>
    <recommendedName>
        <fullName evidence="4">Centrosomal protein POC5</fullName>
    </recommendedName>
</protein>
<reference evidence="2" key="1">
    <citation type="submission" date="2023-10" db="EMBL/GenBank/DDBJ databases">
        <authorList>
            <person name="Chen Y."/>
            <person name="Shah S."/>
            <person name="Dougan E. K."/>
            <person name="Thang M."/>
            <person name="Chan C."/>
        </authorList>
    </citation>
    <scope>NUCLEOTIDE SEQUENCE [LARGE SCALE GENOMIC DNA]</scope>
</reference>
<dbReference type="Proteomes" id="UP001189429">
    <property type="component" value="Unassembled WGS sequence"/>
</dbReference>
<gene>
    <name evidence="2" type="ORF">PCOR1329_LOCUS2051</name>
</gene>
<evidence type="ECO:0000313" key="2">
    <source>
        <dbReference type="EMBL" id="CAK0790965.1"/>
    </source>
</evidence>
<evidence type="ECO:0008006" key="4">
    <source>
        <dbReference type="Google" id="ProtNLM"/>
    </source>
</evidence>
<dbReference type="EMBL" id="CAUYUJ010000507">
    <property type="protein sequence ID" value="CAK0790965.1"/>
    <property type="molecule type" value="Genomic_DNA"/>
</dbReference>
<feature type="compositionally biased region" description="Low complexity" evidence="1">
    <location>
        <begin position="122"/>
        <end position="186"/>
    </location>
</feature>
<name>A0ABN9PF01_9DINO</name>
<accession>A0ABN9PF01</accession>
<organism evidence="2 3">
    <name type="scientific">Prorocentrum cordatum</name>
    <dbReference type="NCBI Taxonomy" id="2364126"/>
    <lineage>
        <taxon>Eukaryota</taxon>
        <taxon>Sar</taxon>
        <taxon>Alveolata</taxon>
        <taxon>Dinophyceae</taxon>
        <taxon>Prorocentrales</taxon>
        <taxon>Prorocentraceae</taxon>
        <taxon>Prorocentrum</taxon>
    </lineage>
</organism>
<comment type="caution">
    <text evidence="2">The sequence shown here is derived from an EMBL/GenBank/DDBJ whole genome shotgun (WGS) entry which is preliminary data.</text>
</comment>
<feature type="region of interest" description="Disordered" evidence="1">
    <location>
        <begin position="99"/>
        <end position="186"/>
    </location>
</feature>
<keyword evidence="3" id="KW-1185">Reference proteome</keyword>